<dbReference type="PANTHER" id="PTHR31805">
    <property type="entry name" value="RECEPTOR-LIKE KINASE, PUTATIVE (DUF1421)-RELATED"/>
    <property type="match status" value="1"/>
</dbReference>
<dbReference type="EMBL" id="JAEFBK010000008">
    <property type="protein sequence ID" value="KAG7575560.1"/>
    <property type="molecule type" value="Genomic_DNA"/>
</dbReference>
<accession>A0A8T2AM09</accession>
<feature type="compositionally biased region" description="Low complexity" evidence="1">
    <location>
        <begin position="432"/>
        <end position="443"/>
    </location>
</feature>
<dbReference type="Pfam" id="PF07223">
    <property type="entry name" value="DUF1421"/>
    <property type="match status" value="1"/>
</dbReference>
<feature type="region of interest" description="Disordered" evidence="1">
    <location>
        <begin position="215"/>
        <end position="234"/>
    </location>
</feature>
<feature type="compositionally biased region" description="Pro residues" evidence="1">
    <location>
        <begin position="287"/>
        <end position="301"/>
    </location>
</feature>
<organism evidence="3 4">
    <name type="scientific">Arabidopsis thaliana x Arabidopsis arenosa</name>
    <dbReference type="NCBI Taxonomy" id="1240361"/>
    <lineage>
        <taxon>Eukaryota</taxon>
        <taxon>Viridiplantae</taxon>
        <taxon>Streptophyta</taxon>
        <taxon>Embryophyta</taxon>
        <taxon>Tracheophyta</taxon>
        <taxon>Spermatophyta</taxon>
        <taxon>Magnoliopsida</taxon>
        <taxon>eudicotyledons</taxon>
        <taxon>Gunneridae</taxon>
        <taxon>Pentapetalae</taxon>
        <taxon>rosids</taxon>
        <taxon>malvids</taxon>
        <taxon>Brassicales</taxon>
        <taxon>Brassicaceae</taxon>
        <taxon>Camelineae</taxon>
        <taxon>Arabidopsis</taxon>
    </lineage>
</organism>
<reference evidence="3 4" key="1">
    <citation type="submission" date="2020-12" db="EMBL/GenBank/DDBJ databases">
        <title>Concerted genomic and epigenomic changes stabilize Arabidopsis allopolyploids.</title>
        <authorList>
            <person name="Chen Z."/>
        </authorList>
    </citation>
    <scope>NUCLEOTIDE SEQUENCE [LARGE SCALE GENOMIC DNA]</scope>
    <source>
        <strain evidence="3">Allo738</strain>
        <tissue evidence="3">Leaf</tissue>
    </source>
</reference>
<evidence type="ECO:0000313" key="3">
    <source>
        <dbReference type="EMBL" id="KAG7575560.1"/>
    </source>
</evidence>
<feature type="compositionally biased region" description="Pro residues" evidence="1">
    <location>
        <begin position="314"/>
        <end position="329"/>
    </location>
</feature>
<dbReference type="Proteomes" id="UP000694240">
    <property type="component" value="Chromosome 8"/>
</dbReference>
<proteinExistence type="predicted"/>
<dbReference type="PANTHER" id="PTHR31805:SF14">
    <property type="entry name" value="RECEPTOR-LIKE KINASE, PUTATIVE (DUF1421)-RELATED"/>
    <property type="match status" value="1"/>
</dbReference>
<feature type="compositionally biased region" description="Low complexity" evidence="1">
    <location>
        <begin position="256"/>
        <end position="275"/>
    </location>
</feature>
<feature type="compositionally biased region" description="Pro residues" evidence="1">
    <location>
        <begin position="343"/>
        <end position="352"/>
    </location>
</feature>
<dbReference type="InterPro" id="IPR010820">
    <property type="entry name" value="DUF1421"/>
</dbReference>
<evidence type="ECO:0000256" key="1">
    <source>
        <dbReference type="SAM" id="MobiDB-lite"/>
    </source>
</evidence>
<feature type="compositionally biased region" description="Low complexity" evidence="1">
    <location>
        <begin position="382"/>
        <end position="403"/>
    </location>
</feature>
<evidence type="ECO:0000313" key="4">
    <source>
        <dbReference type="Proteomes" id="UP000694240"/>
    </source>
</evidence>
<feature type="compositionally biased region" description="Polar residues" evidence="1">
    <location>
        <begin position="355"/>
        <end position="365"/>
    </location>
</feature>
<feature type="compositionally biased region" description="Polar residues" evidence="1">
    <location>
        <begin position="409"/>
        <end position="423"/>
    </location>
</feature>
<dbReference type="AlphaFoldDB" id="A0A8T2AM09"/>
<evidence type="ECO:0000259" key="2">
    <source>
        <dbReference type="Pfam" id="PF07223"/>
    </source>
</evidence>
<feature type="region of interest" description="Disordered" evidence="1">
    <location>
        <begin position="1"/>
        <end position="25"/>
    </location>
</feature>
<sequence>MNNCQYMDKQQIMDLSSSSSPPSTDFIDLMNNHDDDHQVIGDDGLDSKKEEILPSYDFHPIRPATRLSHSALDLAGSTTTSTAARVLWSASEFKPVSTSPNKGFGSLDSIEPSKLVSDKGQNVSIMSEIIDRTMKKHTDTLLHVMEGVSARLSQLESRTHSLENLVDDLKVSVDNSHGSTDGKIRQLKNILVEVQSGVQLLKDKQEILETKHQLSKVDQHTKTHSLHVDPTSQLPAPVHMQQMPQFPLTSFPQPPSSTAAPSQPPSSQLPAQLPTHFSPQELYCPSPTHPQPPPPNQPPYQAPQTQTPHLLPYQSPPQQPQFPQQPPPSSGYNPEEQPYPMQSYPPIPPRQQPPAGSTQSQQFYNPPQPQPSMYDGAGGRTSSGFPSGYSSEPYPYSGSPMSSAKPPHISSSGTGYSQLSNSRPLPHALPMVSAVSSGSGSSSPRSEIRAPIDDVIDRVTTMGFPRDQVRATVRKLTENGQAVDLNVVLDKLMNEGGAPPGGWFDGR</sequence>
<name>A0A8T2AM09_9BRAS</name>
<feature type="domain" description="DUF1421" evidence="2">
    <location>
        <begin position="452"/>
        <end position="495"/>
    </location>
</feature>
<protein>
    <submittedName>
        <fullName evidence="3">UBA-like domain DUF1421</fullName>
    </submittedName>
</protein>
<gene>
    <name evidence="3" type="ORF">ISN45_Aa03g000520</name>
</gene>
<feature type="region of interest" description="Disordered" evidence="1">
    <location>
        <begin position="245"/>
        <end position="449"/>
    </location>
</feature>
<keyword evidence="4" id="KW-1185">Reference proteome</keyword>
<comment type="caution">
    <text evidence="3">The sequence shown here is derived from an EMBL/GenBank/DDBJ whole genome shotgun (WGS) entry which is preliminary data.</text>
</comment>